<reference evidence="7 8" key="1">
    <citation type="journal article" date="2013" name="Genome Announc.">
        <title>Genome Sequence of the Pyrene- and Fluoranthene-Degrading Bacterium Cycloclasticus sp. Strain PY97M.</title>
        <authorList>
            <person name="Cui Z."/>
            <person name="Xu G."/>
            <person name="Li Q."/>
            <person name="Gao W."/>
            <person name="Zheng L."/>
        </authorList>
    </citation>
    <scope>NUCLEOTIDE SEQUENCE [LARGE SCALE GENOMIC DNA]</scope>
    <source>
        <strain evidence="7 8">PY97M</strain>
    </source>
</reference>
<evidence type="ECO:0000256" key="1">
    <source>
        <dbReference type="ARBA" id="ARBA00001946"/>
    </source>
</evidence>
<dbReference type="PANTHER" id="PTHR32308">
    <property type="entry name" value="LYASE BETA SUBUNIT, PUTATIVE (AFU_ORTHOLOGUE AFUA_4G13030)-RELATED"/>
    <property type="match status" value="1"/>
</dbReference>
<dbReference type="GO" id="GO:0000287">
    <property type="term" value="F:magnesium ion binding"/>
    <property type="evidence" value="ECO:0007669"/>
    <property type="project" value="TreeGrafter"/>
</dbReference>
<accession>A0AB33Z2I4</accession>
<dbReference type="InterPro" id="IPR015813">
    <property type="entry name" value="Pyrv/PenolPyrv_kinase-like_dom"/>
</dbReference>
<sequence>MINTIQLCRSILFVPGAIQKRIDKAANIPADAIVFDLEDAVSPDDKVRARQQVVEALKSSAFKGKQLIVRINGISTPWFEEDIKAVVAAGNSAVMLPKCETPEDVNAVKKYFNKADIALFVIIETAKGVLDVASISKVLTPQDSVCFGHVDFAADMALNEADASEGVIYQSRCQVALAARAFGASPIDNVCLEIADEKAIHDDTLKGLKLGYAGKLCIHPNQVPIVNKVYTPTLDQVDKAKAILAAWDVAQKEGHGVFTFQNKMIDLPVIRAQQSILRRYQMAQ</sequence>
<dbReference type="AlphaFoldDB" id="A0AB33Z2I4"/>
<dbReference type="InterPro" id="IPR040442">
    <property type="entry name" value="Pyrv_kinase-like_dom_sf"/>
</dbReference>
<dbReference type="GO" id="GO:0006107">
    <property type="term" value="P:oxaloacetate metabolic process"/>
    <property type="evidence" value="ECO:0007669"/>
    <property type="project" value="TreeGrafter"/>
</dbReference>
<dbReference type="Proteomes" id="UP000015462">
    <property type="component" value="Unassembled WGS sequence"/>
</dbReference>
<dbReference type="InterPro" id="IPR011206">
    <property type="entry name" value="Citrate_lyase_beta/mcl1/mcl2"/>
</dbReference>
<comment type="cofactor">
    <cofactor evidence="1">
        <name>Mg(2+)</name>
        <dbReference type="ChEBI" id="CHEBI:18420"/>
    </cofactor>
</comment>
<dbReference type="InterPro" id="IPR005000">
    <property type="entry name" value="Aldolase/citrate-lyase_domain"/>
</dbReference>
<keyword evidence="2 5" id="KW-0479">Metal-binding</keyword>
<dbReference type="EMBL" id="ASHL01000003">
    <property type="protein sequence ID" value="EPD13414.1"/>
    <property type="molecule type" value="Genomic_DNA"/>
</dbReference>
<evidence type="ECO:0000256" key="4">
    <source>
        <dbReference type="PIRSR" id="PIRSR015582-1"/>
    </source>
</evidence>
<feature type="domain" description="HpcH/HpaI aldolase/citrate lyase" evidence="6">
    <location>
        <begin position="9"/>
        <end position="220"/>
    </location>
</feature>
<dbReference type="GO" id="GO:0016829">
    <property type="term" value="F:lyase activity"/>
    <property type="evidence" value="ECO:0007669"/>
    <property type="project" value="UniProtKB-KW"/>
</dbReference>
<keyword evidence="8" id="KW-1185">Reference proteome</keyword>
<dbReference type="Gene3D" id="3.20.20.60">
    <property type="entry name" value="Phosphoenolpyruvate-binding domains"/>
    <property type="match status" value="1"/>
</dbReference>
<keyword evidence="7" id="KW-0456">Lyase</keyword>
<name>A0AB33Z2I4_9GAMM</name>
<dbReference type="RefSeq" id="WP_016390197.1">
    <property type="nucleotide sequence ID" value="NZ_KE646806.1"/>
</dbReference>
<dbReference type="PANTHER" id="PTHR32308:SF0">
    <property type="entry name" value="HPCH_HPAI ALDOLASE_CITRATE LYASE DOMAIN-CONTAINING PROTEIN"/>
    <property type="match status" value="1"/>
</dbReference>
<keyword evidence="3 5" id="KW-0460">Magnesium</keyword>
<dbReference type="SUPFAM" id="SSF51621">
    <property type="entry name" value="Phosphoenolpyruvate/pyruvate domain"/>
    <property type="match status" value="1"/>
</dbReference>
<evidence type="ECO:0000256" key="5">
    <source>
        <dbReference type="PIRSR" id="PIRSR015582-2"/>
    </source>
</evidence>
<evidence type="ECO:0000313" key="8">
    <source>
        <dbReference type="Proteomes" id="UP000015462"/>
    </source>
</evidence>
<feature type="binding site" evidence="4">
    <location>
        <position position="124"/>
    </location>
    <ligand>
        <name>substrate</name>
    </ligand>
</feature>
<organism evidence="7 8">
    <name type="scientific">Cycloclasticus pugetii</name>
    <dbReference type="NCBI Taxonomy" id="34068"/>
    <lineage>
        <taxon>Bacteria</taxon>
        <taxon>Pseudomonadati</taxon>
        <taxon>Pseudomonadota</taxon>
        <taxon>Gammaproteobacteria</taxon>
        <taxon>Thiotrichales</taxon>
        <taxon>Piscirickettsiaceae</taxon>
        <taxon>Cycloclasticus</taxon>
    </lineage>
</organism>
<dbReference type="PIRSF" id="PIRSF015582">
    <property type="entry name" value="Cit_lyase_B"/>
    <property type="match status" value="1"/>
</dbReference>
<feature type="binding site" evidence="4">
    <location>
        <position position="70"/>
    </location>
    <ligand>
        <name>substrate</name>
    </ligand>
</feature>
<protein>
    <submittedName>
        <fullName evidence="7">Citrate lyase subunit beta</fullName>
    </submittedName>
</protein>
<gene>
    <name evidence="7" type="ORF">L196_05161</name>
</gene>
<evidence type="ECO:0000256" key="3">
    <source>
        <dbReference type="ARBA" id="ARBA00022842"/>
    </source>
</evidence>
<comment type="caution">
    <text evidence="7">The sequence shown here is derived from an EMBL/GenBank/DDBJ whole genome shotgun (WGS) entry which is preliminary data.</text>
</comment>
<feature type="binding site" evidence="5">
    <location>
        <position position="124"/>
    </location>
    <ligand>
        <name>Mg(2+)</name>
        <dbReference type="ChEBI" id="CHEBI:18420"/>
    </ligand>
</feature>
<proteinExistence type="predicted"/>
<evidence type="ECO:0000256" key="2">
    <source>
        <dbReference type="ARBA" id="ARBA00022723"/>
    </source>
</evidence>
<evidence type="ECO:0000259" key="6">
    <source>
        <dbReference type="Pfam" id="PF03328"/>
    </source>
</evidence>
<feature type="binding site" evidence="5">
    <location>
        <position position="151"/>
    </location>
    <ligand>
        <name>Mg(2+)</name>
        <dbReference type="ChEBI" id="CHEBI:18420"/>
    </ligand>
</feature>
<dbReference type="Pfam" id="PF03328">
    <property type="entry name" value="HpcH_HpaI"/>
    <property type="match status" value="1"/>
</dbReference>
<evidence type="ECO:0000313" key="7">
    <source>
        <dbReference type="EMBL" id="EPD13414.1"/>
    </source>
</evidence>